<protein>
    <submittedName>
        <fullName evidence="1">Uncharacterized protein</fullName>
    </submittedName>
</protein>
<organism evidence="1 2">
    <name type="scientific">Streblomastix strix</name>
    <dbReference type="NCBI Taxonomy" id="222440"/>
    <lineage>
        <taxon>Eukaryota</taxon>
        <taxon>Metamonada</taxon>
        <taxon>Preaxostyla</taxon>
        <taxon>Oxymonadida</taxon>
        <taxon>Streblomastigidae</taxon>
        <taxon>Streblomastix</taxon>
    </lineage>
</organism>
<reference evidence="1 2" key="1">
    <citation type="submission" date="2019-03" db="EMBL/GenBank/DDBJ databases">
        <title>Single cell metagenomics reveals metabolic interactions within the superorganism composed of flagellate Streblomastix strix and complex community of Bacteroidetes bacteria on its surface.</title>
        <authorList>
            <person name="Treitli S.C."/>
            <person name="Kolisko M."/>
            <person name="Husnik F."/>
            <person name="Keeling P."/>
            <person name="Hampl V."/>
        </authorList>
    </citation>
    <scope>NUCLEOTIDE SEQUENCE [LARGE SCALE GENOMIC DNA]</scope>
    <source>
        <strain evidence="1">ST1C</strain>
    </source>
</reference>
<dbReference type="Proteomes" id="UP000324800">
    <property type="component" value="Unassembled WGS sequence"/>
</dbReference>
<name>A0A5J4WWE8_9EUKA</name>
<evidence type="ECO:0000313" key="2">
    <source>
        <dbReference type="Proteomes" id="UP000324800"/>
    </source>
</evidence>
<dbReference type="EMBL" id="SNRW01000865">
    <property type="protein sequence ID" value="KAA6398866.1"/>
    <property type="molecule type" value="Genomic_DNA"/>
</dbReference>
<sequence>MQILPAVPSFILFSRSGAIIRSIPSYFDQIPVKELFVNSHIFFILDQCFGDIWKHQQIKLFNEYYRLDEQTLRLSTIERSIREYISTGRISRRPPFPMGEYLPPMYGLKDWRFLESQSIFGLSPFPITPETTSWKILNIQNAIATVKRQILYGRTLNQHRLVIREILRRLLKNFNSLNLPKGNIDEIQDKNTETLLIKLTYILMCTITKPISTIQRNIEEDFAKRMYFLFKQSRIVFQEQIGIKQKFSISFKDDETVDGVLPPAQPKSCISIKLIFKHVE</sequence>
<proteinExistence type="predicted"/>
<gene>
    <name evidence="1" type="ORF">EZS28_005608</name>
</gene>
<comment type="caution">
    <text evidence="1">The sequence shown here is derived from an EMBL/GenBank/DDBJ whole genome shotgun (WGS) entry which is preliminary data.</text>
</comment>
<dbReference type="AlphaFoldDB" id="A0A5J4WWE8"/>
<accession>A0A5J4WWE8</accession>
<evidence type="ECO:0000313" key="1">
    <source>
        <dbReference type="EMBL" id="KAA6398866.1"/>
    </source>
</evidence>